<name>A0A8J2L0C2_9HEXA</name>
<reference evidence="2" key="1">
    <citation type="submission" date="2021-06" db="EMBL/GenBank/DDBJ databases">
        <authorList>
            <person name="Hodson N. C."/>
            <person name="Mongue J. A."/>
            <person name="Jaron S. K."/>
        </authorList>
    </citation>
    <scope>NUCLEOTIDE SEQUENCE</scope>
</reference>
<dbReference type="EMBL" id="CAJVCH010531543">
    <property type="protein sequence ID" value="CAG7824061.1"/>
    <property type="molecule type" value="Genomic_DNA"/>
</dbReference>
<sequence>MEDEIKKRMEEDEEAKISGGGNGLYTLCPTDPGGDGNPDILISNEEGEIEGKINSVIPRVIYTNYPKTEEERVNLRRDMVIQMIVAEGGGADFQ</sequence>
<feature type="region of interest" description="Disordered" evidence="1">
    <location>
        <begin position="1"/>
        <end position="38"/>
    </location>
</feature>
<dbReference type="AlphaFoldDB" id="A0A8J2L0C2"/>
<organism evidence="2 3">
    <name type="scientific">Allacma fusca</name>
    <dbReference type="NCBI Taxonomy" id="39272"/>
    <lineage>
        <taxon>Eukaryota</taxon>
        <taxon>Metazoa</taxon>
        <taxon>Ecdysozoa</taxon>
        <taxon>Arthropoda</taxon>
        <taxon>Hexapoda</taxon>
        <taxon>Collembola</taxon>
        <taxon>Symphypleona</taxon>
        <taxon>Sminthuridae</taxon>
        <taxon>Allacma</taxon>
    </lineage>
</organism>
<gene>
    <name evidence="2" type="ORF">AFUS01_LOCUS34241</name>
</gene>
<comment type="caution">
    <text evidence="2">The sequence shown here is derived from an EMBL/GenBank/DDBJ whole genome shotgun (WGS) entry which is preliminary data.</text>
</comment>
<accession>A0A8J2L0C2</accession>
<evidence type="ECO:0000256" key="1">
    <source>
        <dbReference type="SAM" id="MobiDB-lite"/>
    </source>
</evidence>
<keyword evidence="3" id="KW-1185">Reference proteome</keyword>
<dbReference type="Proteomes" id="UP000708208">
    <property type="component" value="Unassembled WGS sequence"/>
</dbReference>
<evidence type="ECO:0000313" key="3">
    <source>
        <dbReference type="Proteomes" id="UP000708208"/>
    </source>
</evidence>
<feature type="compositionally biased region" description="Basic and acidic residues" evidence="1">
    <location>
        <begin position="1"/>
        <end position="10"/>
    </location>
</feature>
<proteinExistence type="predicted"/>
<evidence type="ECO:0000313" key="2">
    <source>
        <dbReference type="EMBL" id="CAG7824061.1"/>
    </source>
</evidence>
<protein>
    <submittedName>
        <fullName evidence="2">Uncharacterized protein</fullName>
    </submittedName>
</protein>